<dbReference type="GO" id="GO:0003700">
    <property type="term" value="F:DNA-binding transcription factor activity"/>
    <property type="evidence" value="ECO:0007669"/>
    <property type="project" value="InterPro"/>
</dbReference>
<dbReference type="RefSeq" id="WP_192533403.1">
    <property type="nucleotide sequence ID" value="NZ_JACZHT010000001.1"/>
</dbReference>
<feature type="region of interest" description="Disordered" evidence="6">
    <location>
        <begin position="100"/>
        <end position="120"/>
    </location>
</feature>
<accession>A0A8J6YKY0</accession>
<dbReference type="Pfam" id="PF00155">
    <property type="entry name" value="Aminotran_1_2"/>
    <property type="match status" value="1"/>
</dbReference>
<dbReference type="GO" id="GO:0008483">
    <property type="term" value="F:transaminase activity"/>
    <property type="evidence" value="ECO:0007669"/>
    <property type="project" value="UniProtKB-KW"/>
</dbReference>
<dbReference type="Gene3D" id="1.10.10.10">
    <property type="entry name" value="Winged helix-like DNA-binding domain superfamily/Winged helix DNA-binding domain"/>
    <property type="match status" value="1"/>
</dbReference>
<evidence type="ECO:0000313" key="9">
    <source>
        <dbReference type="Proteomes" id="UP000631034"/>
    </source>
</evidence>
<dbReference type="InterPro" id="IPR051446">
    <property type="entry name" value="HTH_trans_reg/aminotransferase"/>
</dbReference>
<organism evidence="8 9">
    <name type="scientific">Phaeovibrio sulfidiphilus</name>
    <dbReference type="NCBI Taxonomy" id="1220600"/>
    <lineage>
        <taxon>Bacteria</taxon>
        <taxon>Pseudomonadati</taxon>
        <taxon>Pseudomonadota</taxon>
        <taxon>Alphaproteobacteria</taxon>
        <taxon>Rhodospirillales</taxon>
        <taxon>Rhodospirillaceae</taxon>
        <taxon>Phaeovibrio</taxon>
    </lineage>
</organism>
<keyword evidence="9" id="KW-1185">Reference proteome</keyword>
<dbReference type="InterPro" id="IPR015421">
    <property type="entry name" value="PyrdxlP-dep_Trfase_major"/>
</dbReference>
<dbReference type="Gene3D" id="3.40.640.10">
    <property type="entry name" value="Type I PLP-dependent aspartate aminotransferase-like (Major domain)"/>
    <property type="match status" value="1"/>
</dbReference>
<dbReference type="AlphaFoldDB" id="A0A8J6YKY0"/>
<dbReference type="PROSITE" id="PS50949">
    <property type="entry name" value="HTH_GNTR"/>
    <property type="match status" value="1"/>
</dbReference>
<evidence type="ECO:0000259" key="7">
    <source>
        <dbReference type="PROSITE" id="PS50949"/>
    </source>
</evidence>
<dbReference type="SMART" id="SM00345">
    <property type="entry name" value="HTH_GNTR"/>
    <property type="match status" value="1"/>
</dbReference>
<evidence type="ECO:0000313" key="8">
    <source>
        <dbReference type="EMBL" id="MBE1236550.1"/>
    </source>
</evidence>
<dbReference type="CDD" id="cd00609">
    <property type="entry name" value="AAT_like"/>
    <property type="match status" value="1"/>
</dbReference>
<dbReference type="InterPro" id="IPR004839">
    <property type="entry name" value="Aminotransferase_I/II_large"/>
</dbReference>
<keyword evidence="8" id="KW-0032">Aminotransferase</keyword>
<dbReference type="Proteomes" id="UP000631034">
    <property type="component" value="Unassembled WGS sequence"/>
</dbReference>
<comment type="similarity">
    <text evidence="1">In the C-terminal section; belongs to the class-I pyridoxal-phosphate-dependent aminotransferase family.</text>
</comment>
<feature type="region of interest" description="Disordered" evidence="6">
    <location>
        <begin position="512"/>
        <end position="561"/>
    </location>
</feature>
<dbReference type="SUPFAM" id="SSF53383">
    <property type="entry name" value="PLP-dependent transferases"/>
    <property type="match status" value="1"/>
</dbReference>
<keyword evidence="2" id="KW-0663">Pyridoxal phosphate</keyword>
<dbReference type="PRINTS" id="PR00035">
    <property type="entry name" value="HTHGNTR"/>
</dbReference>
<comment type="caution">
    <text evidence="8">The sequence shown here is derived from an EMBL/GenBank/DDBJ whole genome shotgun (WGS) entry which is preliminary data.</text>
</comment>
<proteinExistence type="inferred from homology"/>
<keyword evidence="3" id="KW-0805">Transcription regulation</keyword>
<gene>
    <name evidence="8" type="ORF">IHV25_02640</name>
</gene>
<dbReference type="PANTHER" id="PTHR46577:SF1">
    <property type="entry name" value="HTH-TYPE TRANSCRIPTIONAL REGULATORY PROTEIN GABR"/>
    <property type="match status" value="1"/>
</dbReference>
<dbReference type="GO" id="GO:0003677">
    <property type="term" value="F:DNA binding"/>
    <property type="evidence" value="ECO:0007669"/>
    <property type="project" value="UniProtKB-KW"/>
</dbReference>
<dbReference type="Pfam" id="PF00392">
    <property type="entry name" value="GntR"/>
    <property type="match status" value="1"/>
</dbReference>
<evidence type="ECO:0000256" key="2">
    <source>
        <dbReference type="ARBA" id="ARBA00022898"/>
    </source>
</evidence>
<evidence type="ECO:0000256" key="3">
    <source>
        <dbReference type="ARBA" id="ARBA00023015"/>
    </source>
</evidence>
<feature type="domain" description="HTH gntR-type" evidence="7">
    <location>
        <begin position="22"/>
        <end position="90"/>
    </location>
</feature>
<evidence type="ECO:0000256" key="6">
    <source>
        <dbReference type="SAM" id="MobiDB-lite"/>
    </source>
</evidence>
<dbReference type="InterPro" id="IPR000524">
    <property type="entry name" value="Tscrpt_reg_HTH_GntR"/>
</dbReference>
<dbReference type="InterPro" id="IPR015424">
    <property type="entry name" value="PyrdxlP-dep_Trfase"/>
</dbReference>
<reference evidence="8" key="1">
    <citation type="submission" date="2020-10" db="EMBL/GenBank/DDBJ databases">
        <title>Genome sequence of the unusual species of purple photosynthetic bacteria, Phaeovibrio sulfidiphilus DSM 23193, type strain.</title>
        <authorList>
            <person name="Kyndt J.A."/>
            <person name="Meyer T.E."/>
        </authorList>
    </citation>
    <scope>NUCLEOTIDE SEQUENCE</scope>
    <source>
        <strain evidence="8">DSM 23193</strain>
    </source>
</reference>
<dbReference type="InterPro" id="IPR036388">
    <property type="entry name" value="WH-like_DNA-bd_sf"/>
</dbReference>
<protein>
    <submittedName>
        <fullName evidence="8">PLP-dependent aminotransferase family protein</fullName>
    </submittedName>
</protein>
<keyword evidence="8" id="KW-0808">Transferase</keyword>
<sequence>MFRHAQLESVKAWIVAPANSALPLHIRIQRAIRQMILDRVLEAGRPLPASRALATSLGVSRDTVESAYGQLHAEGFIERRVGSGSFVSERAYHRPVRERAVHPADPAEAPHPAHPAETPHLSERGHAMFRTGGIRRMPVTRPFAAGAPDARSFPIATWERLERQMLKEHGARALLYSAPQGVEPLRQVIADYVNLERGANATPDRVLVLTSSQQALSLCAHVLLDPGERILVEDPGYHGARKAFEAAGLVCVPIPVDGDGLQLEPLKQAVSGPGGAPRAIFLTPSHQFPTGATLSLDRRLGIIEWAWQHGSWIIEDDYDSEFHYAGKPTACVQGLDPHQRTIYVGTFTKSLFPGLRIGYMVLPPSLVEPMTVARTLQDGHNATVPQLTLARFIEGGHYGAYVRSMRAVYAGRRDQLAQLVHTYLGEVMEPQVPTGGLQMPCLFVRDLPEQAIVDAALREGIDLLGLTDLHIEQPPQAGLLMGFASHAPHEMEAAIRKLARVIESVTGIAPGTATGAKGAGKAGRKAAGTHPAGHGPANRPQPGEPLPAAAAPGGRIRAANT</sequence>
<keyword evidence="5" id="KW-0804">Transcription</keyword>
<dbReference type="SUPFAM" id="SSF46785">
    <property type="entry name" value="Winged helix' DNA-binding domain"/>
    <property type="match status" value="1"/>
</dbReference>
<dbReference type="CDD" id="cd07377">
    <property type="entry name" value="WHTH_GntR"/>
    <property type="match status" value="1"/>
</dbReference>
<dbReference type="GO" id="GO:0030170">
    <property type="term" value="F:pyridoxal phosphate binding"/>
    <property type="evidence" value="ECO:0007669"/>
    <property type="project" value="InterPro"/>
</dbReference>
<feature type="compositionally biased region" description="Low complexity" evidence="6">
    <location>
        <begin position="547"/>
        <end position="561"/>
    </location>
</feature>
<dbReference type="InterPro" id="IPR036390">
    <property type="entry name" value="WH_DNA-bd_sf"/>
</dbReference>
<keyword evidence="4" id="KW-0238">DNA-binding</keyword>
<dbReference type="PANTHER" id="PTHR46577">
    <property type="entry name" value="HTH-TYPE TRANSCRIPTIONAL REGULATORY PROTEIN GABR"/>
    <property type="match status" value="1"/>
</dbReference>
<feature type="compositionally biased region" description="Low complexity" evidence="6">
    <location>
        <begin position="525"/>
        <end position="537"/>
    </location>
</feature>
<evidence type="ECO:0000256" key="1">
    <source>
        <dbReference type="ARBA" id="ARBA00005384"/>
    </source>
</evidence>
<evidence type="ECO:0000256" key="5">
    <source>
        <dbReference type="ARBA" id="ARBA00023163"/>
    </source>
</evidence>
<evidence type="ECO:0000256" key="4">
    <source>
        <dbReference type="ARBA" id="ARBA00023125"/>
    </source>
</evidence>
<dbReference type="EMBL" id="JACZHT010000001">
    <property type="protein sequence ID" value="MBE1236550.1"/>
    <property type="molecule type" value="Genomic_DNA"/>
</dbReference>
<name>A0A8J6YKY0_9PROT</name>